<dbReference type="Proteomes" id="UP000269689">
    <property type="component" value="Unassembled WGS sequence"/>
</dbReference>
<comment type="caution">
    <text evidence="1">The sequence shown here is derived from an EMBL/GenBank/DDBJ whole genome shotgun (WGS) entry which is preliminary data.</text>
</comment>
<reference evidence="1 2" key="1">
    <citation type="submission" date="2018-11" db="EMBL/GenBank/DDBJ databases">
        <title>Genomic Encyclopedia of Type Strains, Phase IV (KMG-IV): sequencing the most valuable type-strain genomes for metagenomic binning, comparative biology and taxonomic classification.</title>
        <authorList>
            <person name="Goeker M."/>
        </authorList>
    </citation>
    <scope>NUCLEOTIDE SEQUENCE [LARGE SCALE GENOMIC DNA]</scope>
    <source>
        <strain evidence="1 2">DSM 104731</strain>
    </source>
</reference>
<evidence type="ECO:0000313" key="2">
    <source>
        <dbReference type="Proteomes" id="UP000269689"/>
    </source>
</evidence>
<dbReference type="RefSeq" id="WP_123792026.1">
    <property type="nucleotide sequence ID" value="NZ_RKQK01000001.1"/>
</dbReference>
<dbReference type="AlphaFoldDB" id="A0A3N4UP88"/>
<gene>
    <name evidence="1" type="ORF">EDD53_0978</name>
</gene>
<dbReference type="OrthoDB" id="7362327at2"/>
<sequence>MKKSFWNVKTPFFKPVWRRALACVVCLIWAGVELSYGNKTFGALFLAAGGYLVHQFFIVYNPADYTQPPPDA</sequence>
<accession>A0A3N4UP88</accession>
<organism evidence="1 2">
    <name type="scientific">Pacificibacter maritimus</name>
    <dbReference type="NCBI Taxonomy" id="762213"/>
    <lineage>
        <taxon>Bacteria</taxon>
        <taxon>Pseudomonadati</taxon>
        <taxon>Pseudomonadota</taxon>
        <taxon>Alphaproteobacteria</taxon>
        <taxon>Rhodobacterales</taxon>
        <taxon>Roseobacteraceae</taxon>
        <taxon>Pacificibacter</taxon>
    </lineage>
</organism>
<keyword evidence="2" id="KW-1185">Reference proteome</keyword>
<dbReference type="EMBL" id="RKQK01000001">
    <property type="protein sequence ID" value="RPE71848.1"/>
    <property type="molecule type" value="Genomic_DNA"/>
</dbReference>
<protein>
    <recommendedName>
        <fullName evidence="3">DUF3329 domain-containing protein</fullName>
    </recommendedName>
</protein>
<name>A0A3N4UP88_9RHOB</name>
<evidence type="ECO:0008006" key="3">
    <source>
        <dbReference type="Google" id="ProtNLM"/>
    </source>
</evidence>
<proteinExistence type="predicted"/>
<evidence type="ECO:0000313" key="1">
    <source>
        <dbReference type="EMBL" id="RPE71848.1"/>
    </source>
</evidence>